<name>A0A834ST54_9FABA</name>
<evidence type="ECO:0000313" key="3">
    <source>
        <dbReference type="Proteomes" id="UP000634136"/>
    </source>
</evidence>
<evidence type="ECO:0000313" key="2">
    <source>
        <dbReference type="EMBL" id="KAF7808918.1"/>
    </source>
</evidence>
<evidence type="ECO:0000256" key="1">
    <source>
        <dbReference type="SAM" id="MobiDB-lite"/>
    </source>
</evidence>
<reference evidence="2" key="1">
    <citation type="submission" date="2020-09" db="EMBL/GenBank/DDBJ databases">
        <title>Genome-Enabled Discovery of Anthraquinone Biosynthesis in Senna tora.</title>
        <authorList>
            <person name="Kang S.-H."/>
            <person name="Pandey R.P."/>
            <person name="Lee C.-M."/>
            <person name="Sim J.-S."/>
            <person name="Jeong J.-T."/>
            <person name="Choi B.-S."/>
            <person name="Jung M."/>
            <person name="Ginzburg D."/>
            <person name="Zhao K."/>
            <person name="Won S.Y."/>
            <person name="Oh T.-J."/>
            <person name="Yu Y."/>
            <person name="Kim N.-H."/>
            <person name="Lee O.R."/>
            <person name="Lee T.-H."/>
            <person name="Bashyal P."/>
            <person name="Kim T.-S."/>
            <person name="Lee W.-H."/>
            <person name="Kawkins C."/>
            <person name="Kim C.-K."/>
            <person name="Kim J.S."/>
            <person name="Ahn B.O."/>
            <person name="Rhee S.Y."/>
            <person name="Sohng J.K."/>
        </authorList>
    </citation>
    <scope>NUCLEOTIDE SEQUENCE</scope>
    <source>
        <tissue evidence="2">Leaf</tissue>
    </source>
</reference>
<keyword evidence="3" id="KW-1185">Reference proteome</keyword>
<dbReference type="Proteomes" id="UP000634136">
    <property type="component" value="Unassembled WGS sequence"/>
</dbReference>
<accession>A0A834ST54</accession>
<protein>
    <submittedName>
        <fullName evidence="2">Uncharacterized protein</fullName>
    </submittedName>
</protein>
<comment type="caution">
    <text evidence="2">The sequence shown here is derived from an EMBL/GenBank/DDBJ whole genome shotgun (WGS) entry which is preliminary data.</text>
</comment>
<dbReference type="AlphaFoldDB" id="A0A834ST54"/>
<gene>
    <name evidence="2" type="ORF">G2W53_035661</name>
</gene>
<dbReference type="EMBL" id="JAAIUW010000011">
    <property type="protein sequence ID" value="KAF7808918.1"/>
    <property type="molecule type" value="Genomic_DNA"/>
</dbReference>
<sequence>MEKDPSTSNTIEGEGEGNRIKV</sequence>
<feature type="compositionally biased region" description="Polar residues" evidence="1">
    <location>
        <begin position="1"/>
        <end position="11"/>
    </location>
</feature>
<feature type="region of interest" description="Disordered" evidence="1">
    <location>
        <begin position="1"/>
        <end position="22"/>
    </location>
</feature>
<proteinExistence type="predicted"/>
<organism evidence="2 3">
    <name type="scientific">Senna tora</name>
    <dbReference type="NCBI Taxonomy" id="362788"/>
    <lineage>
        <taxon>Eukaryota</taxon>
        <taxon>Viridiplantae</taxon>
        <taxon>Streptophyta</taxon>
        <taxon>Embryophyta</taxon>
        <taxon>Tracheophyta</taxon>
        <taxon>Spermatophyta</taxon>
        <taxon>Magnoliopsida</taxon>
        <taxon>eudicotyledons</taxon>
        <taxon>Gunneridae</taxon>
        <taxon>Pentapetalae</taxon>
        <taxon>rosids</taxon>
        <taxon>fabids</taxon>
        <taxon>Fabales</taxon>
        <taxon>Fabaceae</taxon>
        <taxon>Caesalpinioideae</taxon>
        <taxon>Cassia clade</taxon>
        <taxon>Senna</taxon>
    </lineage>
</organism>